<dbReference type="AlphaFoldDB" id="A0A0F9H447"/>
<protein>
    <submittedName>
        <fullName evidence="1">Uncharacterized protein</fullName>
    </submittedName>
</protein>
<name>A0A0F9H447_9ZZZZ</name>
<gene>
    <name evidence="1" type="ORF">LCGC14_2108450</name>
</gene>
<comment type="caution">
    <text evidence="1">The sequence shown here is derived from an EMBL/GenBank/DDBJ whole genome shotgun (WGS) entry which is preliminary data.</text>
</comment>
<dbReference type="EMBL" id="LAZR01026001">
    <property type="protein sequence ID" value="KKL70087.1"/>
    <property type="molecule type" value="Genomic_DNA"/>
</dbReference>
<evidence type="ECO:0000313" key="1">
    <source>
        <dbReference type="EMBL" id="KKL70087.1"/>
    </source>
</evidence>
<organism evidence="1">
    <name type="scientific">marine sediment metagenome</name>
    <dbReference type="NCBI Taxonomy" id="412755"/>
    <lineage>
        <taxon>unclassified sequences</taxon>
        <taxon>metagenomes</taxon>
        <taxon>ecological metagenomes</taxon>
    </lineage>
</organism>
<accession>A0A0F9H447</accession>
<sequence>MIFILEDGTRVELSEEELEELLDPITFQIPEELLNQEKEDEE</sequence>
<proteinExistence type="predicted"/>
<reference evidence="1" key="1">
    <citation type="journal article" date="2015" name="Nature">
        <title>Complex archaea that bridge the gap between prokaryotes and eukaryotes.</title>
        <authorList>
            <person name="Spang A."/>
            <person name="Saw J.H."/>
            <person name="Jorgensen S.L."/>
            <person name="Zaremba-Niedzwiedzka K."/>
            <person name="Martijn J."/>
            <person name="Lind A.E."/>
            <person name="van Eijk R."/>
            <person name="Schleper C."/>
            <person name="Guy L."/>
            <person name="Ettema T.J."/>
        </authorList>
    </citation>
    <scope>NUCLEOTIDE SEQUENCE</scope>
</reference>